<accession>A0AAN9QRG6</accession>
<dbReference type="Pfam" id="PF02458">
    <property type="entry name" value="Transferase"/>
    <property type="match status" value="1"/>
</dbReference>
<evidence type="ECO:0000313" key="3">
    <source>
        <dbReference type="EMBL" id="KAK7340653.1"/>
    </source>
</evidence>
<comment type="caution">
    <text evidence="3">The sequence shown here is derived from an EMBL/GenBank/DDBJ whole genome shotgun (WGS) entry which is preliminary data.</text>
</comment>
<keyword evidence="1" id="KW-0808">Transferase</keyword>
<dbReference type="InterPro" id="IPR051504">
    <property type="entry name" value="Plant_metabolite_acyltrans"/>
</dbReference>
<sequence>MASHNHNNLKIHDHCTVAPPSATQSSLPLTFFDLFWLRFHPVERIFFYSLHASQSHPSYFFDKLVTKLKTSLSHTLQHFPLLAGKIVWPSDFENPIIQYIPGDAVSLILAHSDADFEDMLSDSPHETTKSRSLVPHLESSDSHASIMSLQITLFPNRGFSIGVSTHHAVLDGKSSTLFIKAWASLCKTNDESPSLVPKLEPFFDRKVIKDPTDLGIDHIHNLSEMLSKSFPQENSDGRCLKILPFQPRLEDTVRATFVLAREDLETIKKRVLSKWDVFKGTESSKPTTLSSFVLTSAHTVVCIAKATQGVHREKQKFTFTFTFDCRARLEPPIPENFCGNCVWGRMVDTEPLDFIKEEGLVVVAKSIHHKIKMVKKEGVFHGTENMLSKYMALAKDGVQIVSVAGSNRFGVYGIDFGWGKPAKVEIMSVDRGLTIGLAESRDGKGGVEVGLVLNKHVMNLFSHLFHQGLRHD</sequence>
<organism evidence="3 4">
    <name type="scientific">Canavalia gladiata</name>
    <name type="common">Sword bean</name>
    <name type="synonym">Dolichos gladiatus</name>
    <dbReference type="NCBI Taxonomy" id="3824"/>
    <lineage>
        <taxon>Eukaryota</taxon>
        <taxon>Viridiplantae</taxon>
        <taxon>Streptophyta</taxon>
        <taxon>Embryophyta</taxon>
        <taxon>Tracheophyta</taxon>
        <taxon>Spermatophyta</taxon>
        <taxon>Magnoliopsida</taxon>
        <taxon>eudicotyledons</taxon>
        <taxon>Gunneridae</taxon>
        <taxon>Pentapetalae</taxon>
        <taxon>rosids</taxon>
        <taxon>fabids</taxon>
        <taxon>Fabales</taxon>
        <taxon>Fabaceae</taxon>
        <taxon>Papilionoideae</taxon>
        <taxon>50 kb inversion clade</taxon>
        <taxon>NPAAA clade</taxon>
        <taxon>indigoferoid/millettioid clade</taxon>
        <taxon>Phaseoleae</taxon>
        <taxon>Canavalia</taxon>
    </lineage>
</organism>
<dbReference type="Proteomes" id="UP001367508">
    <property type="component" value="Unassembled WGS sequence"/>
</dbReference>
<name>A0AAN9QRG6_CANGL</name>
<evidence type="ECO:0000256" key="2">
    <source>
        <dbReference type="ARBA" id="ARBA00023315"/>
    </source>
</evidence>
<dbReference type="PANTHER" id="PTHR31625">
    <property type="match status" value="1"/>
</dbReference>
<evidence type="ECO:0000313" key="4">
    <source>
        <dbReference type="Proteomes" id="UP001367508"/>
    </source>
</evidence>
<dbReference type="EMBL" id="JAYMYQ010000004">
    <property type="protein sequence ID" value="KAK7340653.1"/>
    <property type="molecule type" value="Genomic_DNA"/>
</dbReference>
<dbReference type="GO" id="GO:0016747">
    <property type="term" value="F:acyltransferase activity, transferring groups other than amino-acyl groups"/>
    <property type="evidence" value="ECO:0007669"/>
    <property type="project" value="UniProtKB-ARBA"/>
</dbReference>
<keyword evidence="2" id="KW-0012">Acyltransferase</keyword>
<proteinExistence type="predicted"/>
<protein>
    <submittedName>
        <fullName evidence="3">Uncharacterized protein</fullName>
    </submittedName>
</protein>
<reference evidence="3 4" key="1">
    <citation type="submission" date="2024-01" db="EMBL/GenBank/DDBJ databases">
        <title>The genomes of 5 underutilized Papilionoideae crops provide insights into root nodulation and disease resistanc.</title>
        <authorList>
            <person name="Jiang F."/>
        </authorList>
    </citation>
    <scope>NUCLEOTIDE SEQUENCE [LARGE SCALE GENOMIC DNA]</scope>
    <source>
        <strain evidence="3">LVBAO_FW01</strain>
        <tissue evidence="3">Leaves</tissue>
    </source>
</reference>
<dbReference type="InterPro" id="IPR023213">
    <property type="entry name" value="CAT-like_dom_sf"/>
</dbReference>
<evidence type="ECO:0000256" key="1">
    <source>
        <dbReference type="ARBA" id="ARBA00022679"/>
    </source>
</evidence>
<dbReference type="AlphaFoldDB" id="A0AAN9QRG6"/>
<keyword evidence="4" id="KW-1185">Reference proteome</keyword>
<gene>
    <name evidence="3" type="ORF">VNO77_21362</name>
</gene>
<dbReference type="Gene3D" id="3.30.559.10">
    <property type="entry name" value="Chloramphenicol acetyltransferase-like domain"/>
    <property type="match status" value="2"/>
</dbReference>